<proteinExistence type="predicted"/>
<comment type="caution">
    <text evidence="2">The sequence shown here is derived from an EMBL/GenBank/DDBJ whole genome shotgun (WGS) entry which is preliminary data.</text>
</comment>
<reference evidence="2 3" key="1">
    <citation type="submission" date="2021-05" db="EMBL/GenBank/DDBJ databases">
        <title>The draft genome of Geobacter pelophilus DSM 12255.</title>
        <authorList>
            <person name="Xu Z."/>
            <person name="Masuda Y."/>
            <person name="Itoh H."/>
            <person name="Senoo K."/>
        </authorList>
    </citation>
    <scope>NUCLEOTIDE SEQUENCE [LARGE SCALE GENOMIC DNA]</scope>
    <source>
        <strain evidence="2 3">DSM 12255</strain>
    </source>
</reference>
<evidence type="ECO:0000256" key="1">
    <source>
        <dbReference type="SAM" id="Phobius"/>
    </source>
</evidence>
<sequence>MRSIVLGVVLGLFMICFLAIIIEETFLAGRRRRKMEKALKGERNADNAKSRA</sequence>
<organism evidence="2 3">
    <name type="scientific">Geoanaerobacter pelophilus</name>
    <dbReference type="NCBI Taxonomy" id="60036"/>
    <lineage>
        <taxon>Bacteria</taxon>
        <taxon>Pseudomonadati</taxon>
        <taxon>Thermodesulfobacteriota</taxon>
        <taxon>Desulfuromonadia</taxon>
        <taxon>Geobacterales</taxon>
        <taxon>Geobacteraceae</taxon>
        <taxon>Geoanaerobacter</taxon>
    </lineage>
</organism>
<keyword evidence="1" id="KW-1133">Transmembrane helix</keyword>
<dbReference type="RefSeq" id="WP_214172308.1">
    <property type="nucleotide sequence ID" value="NZ_JAHCVJ010000006.1"/>
</dbReference>
<gene>
    <name evidence="2" type="ORF">KI809_14575</name>
</gene>
<keyword evidence="3" id="KW-1185">Reference proteome</keyword>
<keyword evidence="1" id="KW-0472">Membrane</keyword>
<evidence type="ECO:0000313" key="3">
    <source>
        <dbReference type="Proteomes" id="UP000811899"/>
    </source>
</evidence>
<keyword evidence="1" id="KW-0812">Transmembrane</keyword>
<dbReference type="Proteomes" id="UP000811899">
    <property type="component" value="Unassembled WGS sequence"/>
</dbReference>
<dbReference type="AlphaFoldDB" id="A0AAW4LAD2"/>
<protein>
    <submittedName>
        <fullName evidence="2">Uncharacterized protein</fullName>
    </submittedName>
</protein>
<dbReference type="EMBL" id="JAHCVJ010000006">
    <property type="protein sequence ID" value="MBT0665530.1"/>
    <property type="molecule type" value="Genomic_DNA"/>
</dbReference>
<accession>A0AAW4LAD2</accession>
<name>A0AAW4LAD2_9BACT</name>
<evidence type="ECO:0000313" key="2">
    <source>
        <dbReference type="EMBL" id="MBT0665530.1"/>
    </source>
</evidence>
<feature type="transmembrane region" description="Helical" evidence="1">
    <location>
        <begin position="6"/>
        <end position="27"/>
    </location>
</feature>